<dbReference type="EMBL" id="CP019607">
    <property type="protein sequence ID" value="AQP51069.1"/>
    <property type="molecule type" value="Genomic_DNA"/>
</dbReference>
<dbReference type="PROSITE" id="PS51819">
    <property type="entry name" value="VOC"/>
    <property type="match status" value="1"/>
</dbReference>
<dbReference type="KEGG" id="tfa:BW733_09760"/>
<dbReference type="AlphaFoldDB" id="A0A1Q2CY79"/>
<proteinExistence type="predicted"/>
<dbReference type="InterPro" id="IPR029068">
    <property type="entry name" value="Glyas_Bleomycin-R_OHBP_Dase"/>
</dbReference>
<organism evidence="2 3">
    <name type="scientific">Tessaracoccus flavescens</name>
    <dbReference type="NCBI Taxonomy" id="399497"/>
    <lineage>
        <taxon>Bacteria</taxon>
        <taxon>Bacillati</taxon>
        <taxon>Actinomycetota</taxon>
        <taxon>Actinomycetes</taxon>
        <taxon>Propionibacteriales</taxon>
        <taxon>Propionibacteriaceae</taxon>
        <taxon>Tessaracoccus</taxon>
    </lineage>
</organism>
<evidence type="ECO:0000313" key="2">
    <source>
        <dbReference type="EMBL" id="AQP51069.1"/>
    </source>
</evidence>
<reference evidence="2 3" key="1">
    <citation type="journal article" date="2008" name="Int. J. Syst. Evol. Microbiol.">
        <title>Tessaracoccus flavescens sp. nov., isolated from marine sediment.</title>
        <authorList>
            <person name="Lee D.W."/>
            <person name="Lee S.D."/>
        </authorList>
    </citation>
    <scope>NUCLEOTIDE SEQUENCE [LARGE SCALE GENOMIC DNA]</scope>
    <source>
        <strain evidence="2 3">SST-39T</strain>
    </source>
</reference>
<name>A0A1Q2CY79_9ACTN</name>
<dbReference type="RefSeq" id="WP_077350032.1">
    <property type="nucleotide sequence ID" value="NZ_CP019607.1"/>
</dbReference>
<dbReference type="PANTHER" id="PTHR35908">
    <property type="entry name" value="HYPOTHETICAL FUSION PROTEIN"/>
    <property type="match status" value="1"/>
</dbReference>
<dbReference type="STRING" id="399497.BW733_09760"/>
<evidence type="ECO:0000259" key="1">
    <source>
        <dbReference type="PROSITE" id="PS51819"/>
    </source>
</evidence>
<dbReference type="InterPro" id="IPR037523">
    <property type="entry name" value="VOC_core"/>
</dbReference>
<dbReference type="CDD" id="cd06587">
    <property type="entry name" value="VOC"/>
    <property type="match status" value="1"/>
</dbReference>
<dbReference type="Gene3D" id="3.10.180.10">
    <property type="entry name" value="2,3-Dihydroxybiphenyl 1,2-Dioxygenase, domain 1"/>
    <property type="match status" value="1"/>
</dbReference>
<dbReference type="Pfam" id="PF18029">
    <property type="entry name" value="Glyoxalase_6"/>
    <property type="match status" value="1"/>
</dbReference>
<gene>
    <name evidence="2" type="ORF">BW733_09760</name>
</gene>
<evidence type="ECO:0000313" key="3">
    <source>
        <dbReference type="Proteomes" id="UP000188235"/>
    </source>
</evidence>
<accession>A0A1Q2CY79</accession>
<dbReference type="InterPro" id="IPR041581">
    <property type="entry name" value="Glyoxalase_6"/>
</dbReference>
<protein>
    <submittedName>
        <fullName evidence="2">Glyoxalase</fullName>
    </submittedName>
</protein>
<keyword evidence="3" id="KW-1185">Reference proteome</keyword>
<dbReference type="OrthoDB" id="3823476at2"/>
<dbReference type="Proteomes" id="UP000188235">
    <property type="component" value="Chromosome"/>
</dbReference>
<dbReference type="SUPFAM" id="SSF54593">
    <property type="entry name" value="Glyoxalase/Bleomycin resistance protein/Dihydroxybiphenyl dioxygenase"/>
    <property type="match status" value="1"/>
</dbReference>
<sequence>MTLKLGMVTFDTRDPMAIGAWWAQATGGQIVEDNDGWFVIVAPGDAQPNLAFQKVEDPTPGKNRVHLDLGADDPDAEVERLLAAGATKVDRHEMDGFAWTVLADPDGNQFCVSPTH</sequence>
<dbReference type="PANTHER" id="PTHR35908:SF1">
    <property type="entry name" value="CONSERVED PROTEIN"/>
    <property type="match status" value="1"/>
</dbReference>
<feature type="domain" description="VOC" evidence="1">
    <location>
        <begin position="4"/>
        <end position="115"/>
    </location>
</feature>